<evidence type="ECO:0000313" key="10">
    <source>
        <dbReference type="Proteomes" id="UP000887566"/>
    </source>
</evidence>
<comment type="subcellular location">
    <subcellularLocation>
        <location evidence="2">Cytoplasm</location>
    </subcellularLocation>
    <subcellularLocation>
        <location evidence="1">Nucleus</location>
    </subcellularLocation>
</comment>
<comment type="similarity">
    <text evidence="9">Belongs to the methyltransferase superfamily. METTL18 family.</text>
</comment>
<evidence type="ECO:0000256" key="4">
    <source>
        <dbReference type="ARBA" id="ARBA00022490"/>
    </source>
</evidence>
<sequence>MLSDEDKSKSLVLKSGEELFFAPSSAVEARLKKSGYENDLAIQSTNHSDLTAGVYEGGFKVWEGAIDLCNYLDSSVQAEEIAEKSVLELGCGAGLPGIYAAKKNAKFVSFQDFNQSVLDCFTRTNVQLNSVNLERCRFVAGDWVDCLESFEGQKYDLVLTAETIYSEASFTKLHDIIDRTLGDDGIVLIAAKLYYFGVGGSVPAFMDFVKRQGRLNVKDVWTSDTAVPRKILKLTRIR</sequence>
<evidence type="ECO:0000256" key="1">
    <source>
        <dbReference type="ARBA" id="ARBA00004123"/>
    </source>
</evidence>
<dbReference type="PANTHER" id="PTHR14614">
    <property type="entry name" value="HEPATOCELLULAR CARCINOMA-ASSOCIATED ANTIGEN"/>
    <property type="match status" value="1"/>
</dbReference>
<evidence type="ECO:0000256" key="9">
    <source>
        <dbReference type="ARBA" id="ARBA00038126"/>
    </source>
</evidence>
<dbReference type="Gene3D" id="3.40.50.150">
    <property type="entry name" value="Vaccinia Virus protein VP39"/>
    <property type="match status" value="1"/>
</dbReference>
<organism evidence="10 11">
    <name type="scientific">Plectus sambesii</name>
    <dbReference type="NCBI Taxonomy" id="2011161"/>
    <lineage>
        <taxon>Eukaryota</taxon>
        <taxon>Metazoa</taxon>
        <taxon>Ecdysozoa</taxon>
        <taxon>Nematoda</taxon>
        <taxon>Chromadorea</taxon>
        <taxon>Plectida</taxon>
        <taxon>Plectina</taxon>
        <taxon>Plectoidea</taxon>
        <taxon>Plectidae</taxon>
        <taxon>Plectus</taxon>
    </lineage>
</organism>
<dbReference type="CDD" id="cd02440">
    <property type="entry name" value="AdoMet_MTases"/>
    <property type="match status" value="1"/>
</dbReference>
<evidence type="ECO:0000256" key="7">
    <source>
        <dbReference type="ARBA" id="ARBA00022691"/>
    </source>
</evidence>
<evidence type="ECO:0000256" key="3">
    <source>
        <dbReference type="ARBA" id="ARBA00012533"/>
    </source>
</evidence>
<dbReference type="GO" id="GO:0005634">
    <property type="term" value="C:nucleus"/>
    <property type="evidence" value="ECO:0007669"/>
    <property type="project" value="UniProtKB-SubCell"/>
</dbReference>
<reference evidence="11" key="1">
    <citation type="submission" date="2022-11" db="UniProtKB">
        <authorList>
            <consortium name="WormBaseParasite"/>
        </authorList>
    </citation>
    <scope>IDENTIFICATION</scope>
</reference>
<dbReference type="PANTHER" id="PTHR14614:SF39">
    <property type="entry name" value="HISTIDINE PROTEIN METHYLTRANSFERASE 1 HOMOLOG"/>
    <property type="match status" value="1"/>
</dbReference>
<dbReference type="EC" id="2.1.1.85" evidence="3"/>
<dbReference type="InterPro" id="IPR029063">
    <property type="entry name" value="SAM-dependent_MTases_sf"/>
</dbReference>
<protein>
    <recommendedName>
        <fullName evidence="3">protein-histidine N-methyltransferase</fullName>
        <ecNumber evidence="3">2.1.1.85</ecNumber>
    </recommendedName>
</protein>
<dbReference type="InterPro" id="IPR019410">
    <property type="entry name" value="Methyltransf_16"/>
</dbReference>
<evidence type="ECO:0000256" key="5">
    <source>
        <dbReference type="ARBA" id="ARBA00022603"/>
    </source>
</evidence>
<keyword evidence="7" id="KW-0949">S-adenosyl-L-methionine</keyword>
<keyword evidence="6" id="KW-0808">Transferase</keyword>
<dbReference type="GO" id="GO:0018064">
    <property type="term" value="F:protein-L-histidine N-tele-methyltransferase activity"/>
    <property type="evidence" value="ECO:0007669"/>
    <property type="project" value="UniProtKB-EC"/>
</dbReference>
<evidence type="ECO:0000256" key="6">
    <source>
        <dbReference type="ARBA" id="ARBA00022679"/>
    </source>
</evidence>
<keyword evidence="4" id="KW-0963">Cytoplasm</keyword>
<keyword evidence="5" id="KW-0489">Methyltransferase</keyword>
<evidence type="ECO:0000313" key="11">
    <source>
        <dbReference type="WBParaSite" id="PSAMB.scaffold4810size13468.g25247.t1"/>
    </source>
</evidence>
<dbReference type="GO" id="GO:0005737">
    <property type="term" value="C:cytoplasm"/>
    <property type="evidence" value="ECO:0007669"/>
    <property type="project" value="UniProtKB-SubCell"/>
</dbReference>
<name>A0A914WTK3_9BILA</name>
<accession>A0A914WTK3</accession>
<dbReference type="AlphaFoldDB" id="A0A914WTK3"/>
<dbReference type="GO" id="GO:0032259">
    <property type="term" value="P:methylation"/>
    <property type="evidence" value="ECO:0007669"/>
    <property type="project" value="UniProtKB-KW"/>
</dbReference>
<dbReference type="WBParaSite" id="PSAMB.scaffold4810size13468.g25247.t1">
    <property type="protein sequence ID" value="PSAMB.scaffold4810size13468.g25247.t1"/>
    <property type="gene ID" value="PSAMB.scaffold4810size13468.g25247"/>
</dbReference>
<dbReference type="Pfam" id="PF10294">
    <property type="entry name" value="Methyltransf_16"/>
    <property type="match status" value="1"/>
</dbReference>
<evidence type="ECO:0000256" key="8">
    <source>
        <dbReference type="ARBA" id="ARBA00023242"/>
    </source>
</evidence>
<dbReference type="SUPFAM" id="SSF53335">
    <property type="entry name" value="S-adenosyl-L-methionine-dependent methyltransferases"/>
    <property type="match status" value="1"/>
</dbReference>
<keyword evidence="8" id="KW-0539">Nucleus</keyword>
<dbReference type="Proteomes" id="UP000887566">
    <property type="component" value="Unplaced"/>
</dbReference>
<proteinExistence type="inferred from homology"/>
<keyword evidence="10" id="KW-1185">Reference proteome</keyword>
<evidence type="ECO:0000256" key="2">
    <source>
        <dbReference type="ARBA" id="ARBA00004496"/>
    </source>
</evidence>